<dbReference type="EMBL" id="CAKMMW010000001">
    <property type="protein sequence ID" value="CAH1192182.1"/>
    <property type="molecule type" value="Genomic_DNA"/>
</dbReference>
<evidence type="ECO:0000259" key="2">
    <source>
        <dbReference type="PROSITE" id="PS51272"/>
    </source>
</evidence>
<dbReference type="PANTHER" id="PTHR43308:SF5">
    <property type="entry name" value="S-LAYER PROTEIN _ PEPTIDOGLYCAN ENDO-BETA-N-ACETYLGLUCOSAMINIDASE"/>
    <property type="match status" value="1"/>
</dbReference>
<proteinExistence type="predicted"/>
<gene>
    <name evidence="3" type="ORF">PAECIP111891_00228</name>
</gene>
<protein>
    <recommendedName>
        <fullName evidence="2">SLH domain-containing protein</fullName>
    </recommendedName>
</protein>
<dbReference type="Proteomes" id="UP000838821">
    <property type="component" value="Unassembled WGS sequence"/>
</dbReference>
<evidence type="ECO:0000256" key="1">
    <source>
        <dbReference type="SAM" id="SignalP"/>
    </source>
</evidence>
<dbReference type="InterPro" id="IPR008965">
    <property type="entry name" value="CBM2/CBM3_carb-bd_dom_sf"/>
</dbReference>
<dbReference type="CDD" id="cd08547">
    <property type="entry name" value="Type_II_cohesin"/>
    <property type="match status" value="1"/>
</dbReference>
<sequence length="337" mass="36989">MKRKTILATAICHLCVALVWTASAYGENTSQFSMMTSDTESTGEFTITLKGNNIQDLYAYEAKFSFDANKLEVVKSDTKIDGFSVSPVIRNNEVTIAHTKVGKVDGEKGNLDIGTITFRAKKAGVSNIKWTSLKILDHNLKSQLFTREDAADFSKIFSDLVGHWAKTDVMQMVNKGIVEGMDDDHFAPDTKVTRAQFATLLAKALNLKVNIGGQLPFNDVAAGSWYQGDVKKAYSAGLINGVSATEFAPERNITREEMAAMLIRAKGYADVIKVEDLKMDDTIHFEDEDTVSDWAGDFVKLAVGDKLMEGRTASEFAPLASASRAEAVVVLKRLTYN</sequence>
<reference evidence="3" key="1">
    <citation type="submission" date="2022-01" db="EMBL/GenBank/DDBJ databases">
        <authorList>
            <person name="Criscuolo A."/>
        </authorList>
    </citation>
    <scope>NUCLEOTIDE SEQUENCE</scope>
    <source>
        <strain evidence="3">CIP111891</strain>
    </source>
</reference>
<dbReference type="SUPFAM" id="SSF49384">
    <property type="entry name" value="Carbohydrate-binding domain"/>
    <property type="match status" value="1"/>
</dbReference>
<name>A0ABN8FTS0_9BACL</name>
<keyword evidence="1" id="KW-0732">Signal</keyword>
<dbReference type="RefSeq" id="WP_236284076.1">
    <property type="nucleotide sequence ID" value="NZ_CAKMMW010000001.1"/>
</dbReference>
<dbReference type="PANTHER" id="PTHR43308">
    <property type="entry name" value="OUTER MEMBRANE PROTEIN ALPHA-RELATED"/>
    <property type="match status" value="1"/>
</dbReference>
<feature type="domain" description="SLH" evidence="2">
    <location>
        <begin position="152"/>
        <end position="215"/>
    </location>
</feature>
<evidence type="ECO:0000313" key="4">
    <source>
        <dbReference type="Proteomes" id="UP000838821"/>
    </source>
</evidence>
<feature type="domain" description="SLH" evidence="2">
    <location>
        <begin position="216"/>
        <end position="276"/>
    </location>
</feature>
<dbReference type="Pfam" id="PF00963">
    <property type="entry name" value="Cohesin"/>
    <property type="match status" value="1"/>
</dbReference>
<accession>A0ABN8FTS0</accession>
<dbReference type="InterPro" id="IPR002102">
    <property type="entry name" value="Cohesin_dom"/>
</dbReference>
<dbReference type="InterPro" id="IPR001119">
    <property type="entry name" value="SLH_dom"/>
</dbReference>
<dbReference type="PROSITE" id="PS51272">
    <property type="entry name" value="SLH"/>
    <property type="match status" value="3"/>
</dbReference>
<feature type="signal peptide" evidence="1">
    <location>
        <begin position="1"/>
        <end position="24"/>
    </location>
</feature>
<feature type="domain" description="SLH" evidence="2">
    <location>
        <begin position="282"/>
        <end position="337"/>
    </location>
</feature>
<comment type="caution">
    <text evidence="3">The sequence shown here is derived from an EMBL/GenBank/DDBJ whole genome shotgun (WGS) entry which is preliminary data.</text>
</comment>
<dbReference type="InterPro" id="IPR051465">
    <property type="entry name" value="Cell_Envelope_Struct_Comp"/>
</dbReference>
<dbReference type="Gene3D" id="2.60.40.680">
    <property type="match status" value="1"/>
</dbReference>
<dbReference type="Pfam" id="PF00395">
    <property type="entry name" value="SLH"/>
    <property type="match status" value="3"/>
</dbReference>
<organism evidence="3 4">
    <name type="scientific">Paenibacillus allorhizoplanae</name>
    <dbReference type="NCBI Taxonomy" id="2905648"/>
    <lineage>
        <taxon>Bacteria</taxon>
        <taxon>Bacillati</taxon>
        <taxon>Bacillota</taxon>
        <taxon>Bacilli</taxon>
        <taxon>Bacillales</taxon>
        <taxon>Paenibacillaceae</taxon>
        <taxon>Paenibacillus</taxon>
    </lineage>
</organism>
<keyword evidence="4" id="KW-1185">Reference proteome</keyword>
<feature type="chain" id="PRO_5047120886" description="SLH domain-containing protein" evidence="1">
    <location>
        <begin position="25"/>
        <end position="337"/>
    </location>
</feature>
<evidence type="ECO:0000313" key="3">
    <source>
        <dbReference type="EMBL" id="CAH1192182.1"/>
    </source>
</evidence>